<dbReference type="GO" id="GO:0015031">
    <property type="term" value="P:protein transport"/>
    <property type="evidence" value="ECO:0007669"/>
    <property type="project" value="UniProtKB-KW"/>
</dbReference>
<keyword evidence="2" id="KW-1003">Cell membrane</keyword>
<dbReference type="EMBL" id="SGWQ01000004">
    <property type="protein sequence ID" value="RZS38987.1"/>
    <property type="molecule type" value="Genomic_DNA"/>
</dbReference>
<keyword evidence="4" id="KW-0653">Protein transport</keyword>
<evidence type="ECO:0000256" key="8">
    <source>
        <dbReference type="SAM" id="MobiDB-lite"/>
    </source>
</evidence>
<proteinExistence type="predicted"/>
<comment type="caution">
    <text evidence="10">The sequence shown here is derived from an EMBL/GenBank/DDBJ whole genome shotgun (WGS) entry which is preliminary data.</text>
</comment>
<dbReference type="InterPro" id="IPR054384">
    <property type="entry name" value="SecDF_P1_head"/>
</dbReference>
<gene>
    <name evidence="10" type="ORF">EV193_104198</name>
</gene>
<evidence type="ECO:0000259" key="9">
    <source>
        <dbReference type="Pfam" id="PF22599"/>
    </source>
</evidence>
<evidence type="ECO:0000256" key="3">
    <source>
        <dbReference type="ARBA" id="ARBA00022692"/>
    </source>
</evidence>
<protein>
    <submittedName>
        <fullName evidence="10">Preprotein translocase subunit SecD</fullName>
    </submittedName>
</protein>
<dbReference type="Pfam" id="PF22599">
    <property type="entry name" value="SecDF_P1_head"/>
    <property type="match status" value="1"/>
</dbReference>
<dbReference type="InterPro" id="IPR022813">
    <property type="entry name" value="SecD/SecF_arch_bac"/>
</dbReference>
<keyword evidence="5" id="KW-1133">Transmembrane helix</keyword>
<dbReference type="AlphaFoldDB" id="A0A4Q7KRA6"/>
<evidence type="ECO:0000313" key="11">
    <source>
        <dbReference type="Proteomes" id="UP000294257"/>
    </source>
</evidence>
<reference evidence="10 11" key="1">
    <citation type="submission" date="2019-02" db="EMBL/GenBank/DDBJ databases">
        <title>Genomic Encyclopedia of Type Strains, Phase IV (KMG-IV): sequencing the most valuable type-strain genomes for metagenomic binning, comparative biology and taxonomic classification.</title>
        <authorList>
            <person name="Goeker M."/>
        </authorList>
    </citation>
    <scope>NUCLEOTIDE SEQUENCE [LARGE SCALE GENOMIC DNA]</scope>
    <source>
        <strain evidence="10 11">DSM 101727</strain>
    </source>
</reference>
<organism evidence="10 11">
    <name type="scientific">Herbihabitans rhizosphaerae</name>
    <dbReference type="NCBI Taxonomy" id="1872711"/>
    <lineage>
        <taxon>Bacteria</taxon>
        <taxon>Bacillati</taxon>
        <taxon>Actinomycetota</taxon>
        <taxon>Actinomycetes</taxon>
        <taxon>Pseudonocardiales</taxon>
        <taxon>Pseudonocardiaceae</taxon>
        <taxon>Herbihabitans</taxon>
    </lineage>
</organism>
<evidence type="ECO:0000256" key="5">
    <source>
        <dbReference type="ARBA" id="ARBA00022989"/>
    </source>
</evidence>
<dbReference type="Gene3D" id="3.30.1360.200">
    <property type="match status" value="1"/>
</dbReference>
<feature type="region of interest" description="Disordered" evidence="8">
    <location>
        <begin position="1"/>
        <end position="31"/>
    </location>
</feature>
<keyword evidence="3" id="KW-0812">Transmembrane</keyword>
<evidence type="ECO:0000256" key="6">
    <source>
        <dbReference type="ARBA" id="ARBA00023010"/>
    </source>
</evidence>
<feature type="region of interest" description="Disordered" evidence="8">
    <location>
        <begin position="42"/>
        <end position="61"/>
    </location>
</feature>
<dbReference type="Proteomes" id="UP000294257">
    <property type="component" value="Unassembled WGS sequence"/>
</dbReference>
<dbReference type="PANTHER" id="PTHR30081:SF1">
    <property type="entry name" value="PROTEIN TRANSLOCASE SUBUNIT SECD"/>
    <property type="match status" value="1"/>
</dbReference>
<keyword evidence="11" id="KW-1185">Reference proteome</keyword>
<evidence type="ECO:0000256" key="1">
    <source>
        <dbReference type="ARBA" id="ARBA00022448"/>
    </source>
</evidence>
<keyword evidence="1" id="KW-0813">Transport</keyword>
<evidence type="ECO:0000256" key="7">
    <source>
        <dbReference type="ARBA" id="ARBA00023136"/>
    </source>
</evidence>
<keyword evidence="7" id="KW-0472">Membrane</keyword>
<accession>A0A4Q7KRA6</accession>
<name>A0A4Q7KRA6_9PSEU</name>
<dbReference type="GO" id="GO:0005886">
    <property type="term" value="C:plasma membrane"/>
    <property type="evidence" value="ECO:0007669"/>
    <property type="project" value="TreeGrafter"/>
</dbReference>
<feature type="domain" description="SecDF P1 head subdomain" evidence="9">
    <location>
        <begin position="101"/>
        <end position="199"/>
    </location>
</feature>
<evidence type="ECO:0000313" key="10">
    <source>
        <dbReference type="EMBL" id="RZS38987.1"/>
    </source>
</evidence>
<dbReference type="PANTHER" id="PTHR30081">
    <property type="entry name" value="PROTEIN-EXPORT MEMBRANE PROTEIN SEC"/>
    <property type="match status" value="1"/>
</dbReference>
<keyword evidence="6" id="KW-0811">Translocation</keyword>
<evidence type="ECO:0000256" key="2">
    <source>
        <dbReference type="ARBA" id="ARBA00022475"/>
    </source>
</evidence>
<evidence type="ECO:0000256" key="4">
    <source>
        <dbReference type="ARBA" id="ARBA00022927"/>
    </source>
</evidence>
<sequence>MLAGCTSKTGGEAGPSASPTETSRPGPVVSPVTLEFRKVVAEAPANTPAPPGTAGTGIAGRQATDQNVLRATMSTLDCKAEDPLRGKDDPKLPLVTCDHDGEVRYLLDPSALSKPDVDRAEAKANPNGTGWIVALSFTSSGATKWADFTTKNVQQQVAVVVDTRVISAPQIQSPITGGNTEITGNFTVDEARRLADALNGD</sequence>